<dbReference type="InterPro" id="IPR013249">
    <property type="entry name" value="RNA_pol_sigma70_r4_t2"/>
</dbReference>
<dbReference type="Proteomes" id="UP001500457">
    <property type="component" value="Unassembled WGS sequence"/>
</dbReference>
<dbReference type="InterPro" id="IPR013324">
    <property type="entry name" value="RNA_pol_sigma_r3/r4-like"/>
</dbReference>
<dbReference type="Gene3D" id="1.10.1740.10">
    <property type="match status" value="1"/>
</dbReference>
<keyword evidence="2" id="KW-0805">Transcription regulation</keyword>
<proteinExistence type="inferred from homology"/>
<evidence type="ECO:0000259" key="6">
    <source>
        <dbReference type="Pfam" id="PF08281"/>
    </source>
</evidence>
<keyword evidence="5" id="KW-0804">Transcription</keyword>
<dbReference type="SUPFAM" id="SSF88946">
    <property type="entry name" value="Sigma2 domain of RNA polymerase sigma factors"/>
    <property type="match status" value="1"/>
</dbReference>
<keyword evidence="3" id="KW-0731">Sigma factor</keyword>
<reference evidence="8" key="1">
    <citation type="journal article" date="2019" name="Int. J. Syst. Evol. Microbiol.">
        <title>The Global Catalogue of Microorganisms (GCM) 10K type strain sequencing project: providing services to taxonomists for standard genome sequencing and annotation.</title>
        <authorList>
            <consortium name="The Broad Institute Genomics Platform"/>
            <consortium name="The Broad Institute Genome Sequencing Center for Infectious Disease"/>
            <person name="Wu L."/>
            <person name="Ma J."/>
        </authorList>
    </citation>
    <scope>NUCLEOTIDE SEQUENCE [LARGE SCALE GENOMIC DNA]</scope>
    <source>
        <strain evidence="8">JCM 17983</strain>
    </source>
</reference>
<evidence type="ECO:0000256" key="2">
    <source>
        <dbReference type="ARBA" id="ARBA00023015"/>
    </source>
</evidence>
<dbReference type="PANTHER" id="PTHR43133:SF50">
    <property type="entry name" value="ECF RNA POLYMERASE SIGMA FACTOR SIGM"/>
    <property type="match status" value="1"/>
</dbReference>
<organism evidence="7 8">
    <name type="scientific">Actinomycetospora straminea</name>
    <dbReference type="NCBI Taxonomy" id="663607"/>
    <lineage>
        <taxon>Bacteria</taxon>
        <taxon>Bacillati</taxon>
        <taxon>Actinomycetota</taxon>
        <taxon>Actinomycetes</taxon>
        <taxon>Pseudonocardiales</taxon>
        <taxon>Pseudonocardiaceae</taxon>
        <taxon>Actinomycetospora</taxon>
    </lineage>
</organism>
<protein>
    <recommendedName>
        <fullName evidence="6">RNA polymerase sigma factor 70 region 4 type 2 domain-containing protein</fullName>
    </recommendedName>
</protein>
<evidence type="ECO:0000313" key="7">
    <source>
        <dbReference type="EMBL" id="GAA4882648.1"/>
    </source>
</evidence>
<gene>
    <name evidence="7" type="ORF">GCM10023203_37930</name>
</gene>
<dbReference type="SUPFAM" id="SSF88659">
    <property type="entry name" value="Sigma3 and sigma4 domains of RNA polymerase sigma factors"/>
    <property type="match status" value="1"/>
</dbReference>
<evidence type="ECO:0000313" key="8">
    <source>
        <dbReference type="Proteomes" id="UP001500457"/>
    </source>
</evidence>
<dbReference type="InterPro" id="IPR036388">
    <property type="entry name" value="WH-like_DNA-bd_sf"/>
</dbReference>
<comment type="caution">
    <text evidence="7">The sequence shown here is derived from an EMBL/GenBank/DDBJ whole genome shotgun (WGS) entry which is preliminary data.</text>
</comment>
<feature type="domain" description="RNA polymerase sigma factor 70 region 4 type 2" evidence="6">
    <location>
        <begin position="97"/>
        <end position="140"/>
    </location>
</feature>
<keyword evidence="8" id="KW-1185">Reference proteome</keyword>
<accession>A0ABP9EN01</accession>
<evidence type="ECO:0000256" key="5">
    <source>
        <dbReference type="ARBA" id="ARBA00023163"/>
    </source>
</evidence>
<evidence type="ECO:0000256" key="1">
    <source>
        <dbReference type="ARBA" id="ARBA00010641"/>
    </source>
</evidence>
<sequence length="162" mass="17317">MVARLGWREPDPEAVVQQVWLRVLASAHTFSGRAAVPTRLHRISVNEAISAARRRRATRTIPTGQIDDLAEVRRLAVGCGMGRVVDRAYAAAVLPGLLSGLPREQRLALEVVYLDGPTQAEAAQLFGVATGTIKSRLSRAQAAELAARHADPDPAAASPGNR</sequence>
<dbReference type="EMBL" id="BAABHQ010000010">
    <property type="protein sequence ID" value="GAA4882648.1"/>
    <property type="molecule type" value="Genomic_DNA"/>
</dbReference>
<keyword evidence="4" id="KW-0238">DNA-binding</keyword>
<evidence type="ECO:0000256" key="3">
    <source>
        <dbReference type="ARBA" id="ARBA00023082"/>
    </source>
</evidence>
<evidence type="ECO:0000256" key="4">
    <source>
        <dbReference type="ARBA" id="ARBA00023125"/>
    </source>
</evidence>
<comment type="similarity">
    <text evidence="1">Belongs to the sigma-70 factor family. ECF subfamily.</text>
</comment>
<dbReference type="Gene3D" id="1.10.10.10">
    <property type="entry name" value="Winged helix-like DNA-binding domain superfamily/Winged helix DNA-binding domain"/>
    <property type="match status" value="1"/>
</dbReference>
<dbReference type="Pfam" id="PF08281">
    <property type="entry name" value="Sigma70_r4_2"/>
    <property type="match status" value="1"/>
</dbReference>
<dbReference type="PANTHER" id="PTHR43133">
    <property type="entry name" value="RNA POLYMERASE ECF-TYPE SIGMA FACTO"/>
    <property type="match status" value="1"/>
</dbReference>
<dbReference type="InterPro" id="IPR039425">
    <property type="entry name" value="RNA_pol_sigma-70-like"/>
</dbReference>
<dbReference type="InterPro" id="IPR013325">
    <property type="entry name" value="RNA_pol_sigma_r2"/>
</dbReference>
<name>A0ABP9EN01_9PSEU</name>